<evidence type="ECO:0000313" key="3">
    <source>
        <dbReference type="Proteomes" id="UP000274756"/>
    </source>
</evidence>
<reference evidence="1 3" key="2">
    <citation type="submission" date="2018-11" db="EMBL/GenBank/DDBJ databases">
        <authorList>
            <consortium name="Pathogen Informatics"/>
        </authorList>
    </citation>
    <scope>NUCLEOTIDE SEQUENCE [LARGE SCALE GENOMIC DNA]</scope>
</reference>
<dbReference type="WBParaSite" id="DME_0000158001-mRNA-1">
    <property type="protein sequence ID" value="DME_0000158001-mRNA-1"/>
    <property type="gene ID" value="DME_0000158001"/>
</dbReference>
<keyword evidence="3" id="KW-1185">Reference proteome</keyword>
<dbReference type="InterPro" id="IPR037104">
    <property type="entry name" value="Annexin_sf"/>
</dbReference>
<dbReference type="Proteomes" id="UP000038040">
    <property type="component" value="Unplaced"/>
</dbReference>
<dbReference type="SUPFAM" id="SSF47874">
    <property type="entry name" value="Annexin"/>
    <property type="match status" value="1"/>
</dbReference>
<reference evidence="4" key="1">
    <citation type="submission" date="2017-02" db="UniProtKB">
        <authorList>
            <consortium name="WormBaseParasite"/>
        </authorList>
    </citation>
    <scope>IDENTIFICATION</scope>
</reference>
<gene>
    <name evidence="1" type="ORF">DME_LOCUS5940</name>
</gene>
<dbReference type="PANTHER" id="PTHR10502:SF243">
    <property type="entry name" value="ANNEXIN"/>
    <property type="match status" value="1"/>
</dbReference>
<proteinExistence type="predicted"/>
<sequence length="223" mass="25741">MNSLLDDLEEETGGLFLELIRMLFLPLHEYSADLIYYSISNVRSNRNTYSVAVEIIASSTVQVEGIFGRMLQMLIRFPRKTEVCSLDLSLIEQQVELLLSLKDITNLTSDLALFETIFVRSSWDHLAAVINRFDTRSDNGNMETMIRETKKMNIRIKLLLLTIVQISRNKQLFFAEELHNAIHTSPPDHASIIRIIVTRSEVYYCPIVEIEPLVDLSQHKRLQ</sequence>
<dbReference type="GO" id="GO:0005886">
    <property type="term" value="C:plasma membrane"/>
    <property type="evidence" value="ECO:0007669"/>
    <property type="project" value="TreeGrafter"/>
</dbReference>
<evidence type="ECO:0000313" key="2">
    <source>
        <dbReference type="Proteomes" id="UP000038040"/>
    </source>
</evidence>
<dbReference type="STRING" id="318479.A0A0N4U484"/>
<organism evidence="2 4">
    <name type="scientific">Dracunculus medinensis</name>
    <name type="common">Guinea worm</name>
    <dbReference type="NCBI Taxonomy" id="318479"/>
    <lineage>
        <taxon>Eukaryota</taxon>
        <taxon>Metazoa</taxon>
        <taxon>Ecdysozoa</taxon>
        <taxon>Nematoda</taxon>
        <taxon>Chromadorea</taxon>
        <taxon>Rhabditida</taxon>
        <taxon>Spirurina</taxon>
        <taxon>Dracunculoidea</taxon>
        <taxon>Dracunculidae</taxon>
        <taxon>Dracunculus</taxon>
    </lineage>
</organism>
<dbReference type="Proteomes" id="UP000274756">
    <property type="component" value="Unassembled WGS sequence"/>
</dbReference>
<evidence type="ECO:0000313" key="1">
    <source>
        <dbReference type="EMBL" id="VDN55967.1"/>
    </source>
</evidence>
<dbReference type="EMBL" id="UYYG01001154">
    <property type="protein sequence ID" value="VDN55967.1"/>
    <property type="molecule type" value="Genomic_DNA"/>
</dbReference>
<dbReference type="AlphaFoldDB" id="A0A0N4U484"/>
<name>A0A0N4U484_DRAME</name>
<evidence type="ECO:0000313" key="4">
    <source>
        <dbReference type="WBParaSite" id="DME_0000158001-mRNA-1"/>
    </source>
</evidence>
<dbReference type="GO" id="GO:0005737">
    <property type="term" value="C:cytoplasm"/>
    <property type="evidence" value="ECO:0007669"/>
    <property type="project" value="TreeGrafter"/>
</dbReference>
<protein>
    <submittedName>
        <fullName evidence="4">Protein MAK10 homolog</fullName>
    </submittedName>
</protein>
<dbReference type="OrthoDB" id="37886at2759"/>
<dbReference type="GO" id="GO:0005509">
    <property type="term" value="F:calcium ion binding"/>
    <property type="evidence" value="ECO:0007669"/>
    <property type="project" value="InterPro"/>
</dbReference>
<dbReference type="GO" id="GO:0001786">
    <property type="term" value="F:phosphatidylserine binding"/>
    <property type="evidence" value="ECO:0007669"/>
    <property type="project" value="TreeGrafter"/>
</dbReference>
<dbReference type="GO" id="GO:0005544">
    <property type="term" value="F:calcium-dependent phospholipid binding"/>
    <property type="evidence" value="ECO:0007669"/>
    <property type="project" value="InterPro"/>
</dbReference>
<dbReference type="PANTHER" id="PTHR10502">
    <property type="entry name" value="ANNEXIN"/>
    <property type="match status" value="1"/>
</dbReference>
<dbReference type="GO" id="GO:0005634">
    <property type="term" value="C:nucleus"/>
    <property type="evidence" value="ECO:0007669"/>
    <property type="project" value="TreeGrafter"/>
</dbReference>
<accession>A0A0N4U484</accession>
<dbReference type="GO" id="GO:0012506">
    <property type="term" value="C:vesicle membrane"/>
    <property type="evidence" value="ECO:0007669"/>
    <property type="project" value="TreeGrafter"/>
</dbReference>